<keyword evidence="5 11" id="KW-0479">Metal-binding</keyword>
<keyword evidence="10 11" id="KW-0694">RNA-binding</keyword>
<dbReference type="NCBIfam" id="NF009814">
    <property type="entry name" value="PRK13299.1"/>
    <property type="match status" value="1"/>
</dbReference>
<dbReference type="RefSeq" id="WP_004047881.1">
    <property type="nucleotide sequence ID" value="NZ_CABIVU010000028.1"/>
</dbReference>
<dbReference type="InterPro" id="IPR032810">
    <property type="entry name" value="CCA-adding_enz_C"/>
</dbReference>
<feature type="binding site" evidence="11">
    <location>
        <position position="32"/>
    </location>
    <ligand>
        <name>ATP</name>
        <dbReference type="ChEBI" id="CHEBI:30616"/>
    </ligand>
</feature>
<keyword evidence="4 11" id="KW-0548">Nucleotidyltransferase</keyword>
<evidence type="ECO:0000259" key="14">
    <source>
        <dbReference type="Pfam" id="PF13735"/>
    </source>
</evidence>
<gene>
    <name evidence="11" type="primary">cca</name>
    <name evidence="16" type="ORF">D6C19_05270</name>
    <name evidence="17" type="ORF">E5340_02670</name>
    <name evidence="15" type="ORF">FEE40_09525</name>
</gene>
<dbReference type="GO" id="GO:0042245">
    <property type="term" value="P:RNA repair"/>
    <property type="evidence" value="ECO:0007669"/>
    <property type="project" value="UniProtKB-KW"/>
</dbReference>
<feature type="binding site" evidence="11">
    <location>
        <position position="116"/>
    </location>
    <ligand>
        <name>CTP</name>
        <dbReference type="ChEBI" id="CHEBI:37563"/>
    </ligand>
</feature>
<comment type="catalytic activity">
    <reaction evidence="11">
        <text>a tRNA precursor + 2 CTP + ATP = a tRNA with a 3' CCA end + 3 diphosphate</text>
        <dbReference type="Rhea" id="RHEA:14433"/>
        <dbReference type="Rhea" id="RHEA-COMP:10465"/>
        <dbReference type="Rhea" id="RHEA-COMP:10468"/>
        <dbReference type="ChEBI" id="CHEBI:30616"/>
        <dbReference type="ChEBI" id="CHEBI:33019"/>
        <dbReference type="ChEBI" id="CHEBI:37563"/>
        <dbReference type="ChEBI" id="CHEBI:74896"/>
        <dbReference type="ChEBI" id="CHEBI:83071"/>
        <dbReference type="EC" id="2.7.7.72"/>
    </reaction>
</comment>
<evidence type="ECO:0000256" key="1">
    <source>
        <dbReference type="ARBA" id="ARBA00001946"/>
    </source>
</evidence>
<dbReference type="SUPFAM" id="SSF81891">
    <property type="entry name" value="Poly A polymerase C-terminal region-like"/>
    <property type="match status" value="1"/>
</dbReference>
<evidence type="ECO:0000256" key="9">
    <source>
        <dbReference type="ARBA" id="ARBA00022842"/>
    </source>
</evidence>
<dbReference type="InterPro" id="IPR002646">
    <property type="entry name" value="PolA_pol_head_dom"/>
</dbReference>
<dbReference type="Gene3D" id="1.10.110.30">
    <property type="match status" value="1"/>
</dbReference>
<dbReference type="EMBL" id="CP040852">
    <property type="protein sequence ID" value="QIA90369.1"/>
    <property type="molecule type" value="Genomic_DNA"/>
</dbReference>
<feature type="binding site" evidence="11">
    <location>
        <position position="32"/>
    </location>
    <ligand>
        <name>CTP</name>
        <dbReference type="ChEBI" id="CHEBI:37563"/>
    </ligand>
</feature>
<dbReference type="PANTHER" id="PTHR46173:SF1">
    <property type="entry name" value="CCA TRNA NUCLEOTIDYLTRANSFERASE 1, MITOCHONDRIAL"/>
    <property type="match status" value="1"/>
</dbReference>
<dbReference type="GO" id="GO:0005524">
    <property type="term" value="F:ATP binding"/>
    <property type="evidence" value="ECO:0007669"/>
    <property type="project" value="UniProtKB-UniRule"/>
</dbReference>
<organism evidence="16 18">
    <name type="scientific">Ligilactobacillus murinus</name>
    <dbReference type="NCBI Taxonomy" id="1622"/>
    <lineage>
        <taxon>Bacteria</taxon>
        <taxon>Bacillati</taxon>
        <taxon>Bacillota</taxon>
        <taxon>Bacilli</taxon>
        <taxon>Lactobacillales</taxon>
        <taxon>Lactobacillaceae</taxon>
        <taxon>Ligilactobacillus</taxon>
    </lineage>
</organism>
<feature type="binding site" evidence="11">
    <location>
        <position position="35"/>
    </location>
    <ligand>
        <name>CTP</name>
        <dbReference type="ChEBI" id="CHEBI:37563"/>
    </ligand>
</feature>
<feature type="binding site" evidence="11">
    <location>
        <position position="159"/>
    </location>
    <ligand>
        <name>ATP</name>
        <dbReference type="ChEBI" id="CHEBI:30616"/>
    </ligand>
</feature>
<feature type="binding site" evidence="11">
    <location>
        <position position="162"/>
    </location>
    <ligand>
        <name>CTP</name>
        <dbReference type="ChEBI" id="CHEBI:37563"/>
    </ligand>
</feature>
<dbReference type="Pfam" id="PF12627">
    <property type="entry name" value="PolyA_pol_RNAbd"/>
    <property type="match status" value="1"/>
</dbReference>
<dbReference type="InterPro" id="IPR050264">
    <property type="entry name" value="Bact_CCA-adding_enz_type3_sf"/>
</dbReference>
<dbReference type="GO" id="GO:0001680">
    <property type="term" value="P:tRNA 3'-terminal CCA addition"/>
    <property type="evidence" value="ECO:0007669"/>
    <property type="project" value="UniProtKB-UniRule"/>
</dbReference>
<dbReference type="GO" id="GO:0000287">
    <property type="term" value="F:magnesium ion binding"/>
    <property type="evidence" value="ECO:0007669"/>
    <property type="project" value="UniProtKB-UniRule"/>
</dbReference>
<feature type="domain" description="CCA-adding enzyme C-terminal" evidence="14">
    <location>
        <begin position="249"/>
        <end position="394"/>
    </location>
</feature>
<keyword evidence="2 11" id="KW-0808">Transferase</keyword>
<dbReference type="EMBL" id="SRYK01000007">
    <property type="protein sequence ID" value="TGY56605.1"/>
    <property type="molecule type" value="Genomic_DNA"/>
</dbReference>
<dbReference type="OrthoDB" id="9805698at2"/>
<comment type="similarity">
    <text evidence="11">Belongs to the tRNA nucleotidyltransferase/poly(A) polymerase family. Bacterial CCA-adding enzyme type 3 subfamily.</text>
</comment>
<evidence type="ECO:0000256" key="7">
    <source>
        <dbReference type="ARBA" id="ARBA00022800"/>
    </source>
</evidence>
<evidence type="ECO:0000259" key="12">
    <source>
        <dbReference type="Pfam" id="PF01743"/>
    </source>
</evidence>
<dbReference type="Proteomes" id="UP000289316">
    <property type="component" value="Unassembled WGS sequence"/>
</dbReference>
<evidence type="ECO:0000256" key="6">
    <source>
        <dbReference type="ARBA" id="ARBA00022741"/>
    </source>
</evidence>
<evidence type="ECO:0000256" key="11">
    <source>
        <dbReference type="HAMAP-Rule" id="MF_01263"/>
    </source>
</evidence>
<dbReference type="CDD" id="cd05398">
    <property type="entry name" value="NT_ClassII-CCAase"/>
    <property type="match status" value="1"/>
</dbReference>
<dbReference type="EMBL" id="QZFR01000031">
    <property type="protein sequence ID" value="RXV74487.1"/>
    <property type="molecule type" value="Genomic_DNA"/>
</dbReference>
<dbReference type="GO" id="GO:0000049">
    <property type="term" value="F:tRNA binding"/>
    <property type="evidence" value="ECO:0007669"/>
    <property type="project" value="UniProtKB-UniRule"/>
</dbReference>
<feature type="domain" description="Poly A polymerase head" evidence="12">
    <location>
        <begin position="27"/>
        <end position="147"/>
    </location>
</feature>
<keyword evidence="8 11" id="KW-0067">ATP-binding</keyword>
<reference evidence="17 19" key="3">
    <citation type="submission" date="2019-04" db="EMBL/GenBank/DDBJ databases">
        <title>Microbes associate with the intestines of laboratory mice.</title>
        <authorList>
            <person name="Navarre W."/>
            <person name="Wong E."/>
            <person name="Huang K."/>
            <person name="Tropini C."/>
            <person name="Ng K."/>
            <person name="Yu B."/>
        </authorList>
    </citation>
    <scope>NUCLEOTIDE SEQUENCE [LARGE SCALE GENOMIC DNA]</scope>
    <source>
        <strain evidence="17 19">NM26_J9</strain>
    </source>
</reference>
<dbReference type="SUPFAM" id="SSF81301">
    <property type="entry name" value="Nucleotidyltransferase"/>
    <property type="match status" value="1"/>
</dbReference>
<feature type="binding site" evidence="11">
    <location>
        <position position="35"/>
    </location>
    <ligand>
        <name>ATP</name>
        <dbReference type="ChEBI" id="CHEBI:30616"/>
    </ligand>
</feature>
<feature type="binding site" evidence="11">
    <location>
        <position position="165"/>
    </location>
    <ligand>
        <name>CTP</name>
        <dbReference type="ChEBI" id="CHEBI:37563"/>
    </ligand>
</feature>
<sequence>MQVEKIPQEFMVALPLLQQIRAAGFEAYFVGGSVRDTILGLPIHDVDIATSAYPAEIKAIFERTVDTGIEHGTVMVLDHGEGYEITTFRTESGYQDFRRPDKVEFVRSLKEDLKRRDLTINALALAPDGTVIDMFSGLDDLENKTIRAVGDPTERFFEDALRMMRTVRFASQLDFKIEPQTLQAIKANAHLLEKIAVERIQVEWIKLLLGKNVVQGLDAFLETKLYKYCPQFATREQALRKIAKLPQLKLADELECWALLAYVFELTPKQVRSFLKAWKTSNEISTEVQNVLAILEQATSDLDPLVCYHAKERATKAASHLLDILQLPLTGAKLLQTYTALPIKDKAQLALNGKDLLQTLGLKPGPGLGKILNTLEQKVVLGELANDKTVLLAQAEKLSKELNLDANTSN</sequence>
<feature type="binding site" evidence="11">
    <location>
        <position position="159"/>
    </location>
    <ligand>
        <name>CTP</name>
        <dbReference type="ChEBI" id="CHEBI:37563"/>
    </ligand>
</feature>
<dbReference type="PANTHER" id="PTHR46173">
    <property type="entry name" value="CCA TRNA NUCLEOTIDYLTRANSFERASE 1, MITOCHONDRIAL"/>
    <property type="match status" value="1"/>
</dbReference>
<feature type="domain" description="tRNA nucleotidyltransferase/poly(A) polymerase RNA and SrmB- binding" evidence="13">
    <location>
        <begin position="174"/>
        <end position="232"/>
    </location>
</feature>
<dbReference type="Gene3D" id="1.10.246.80">
    <property type="match status" value="1"/>
</dbReference>
<protein>
    <recommendedName>
        <fullName evidence="11">CCA-adding enzyme</fullName>
        <ecNumber evidence="11">2.7.7.72</ecNumber>
    </recommendedName>
    <alternativeName>
        <fullName evidence="11">CCA tRNA nucleotidyltransferase</fullName>
    </alternativeName>
    <alternativeName>
        <fullName evidence="11">tRNA CCA-pyrophosphorylase</fullName>
    </alternativeName>
    <alternativeName>
        <fullName evidence="11">tRNA adenylyl-/cytidylyl- transferase</fullName>
    </alternativeName>
    <alternativeName>
        <fullName evidence="11">tRNA nucleotidyltransferase</fullName>
    </alternativeName>
    <alternativeName>
        <fullName evidence="11">tRNA-NT</fullName>
    </alternativeName>
</protein>
<evidence type="ECO:0000256" key="4">
    <source>
        <dbReference type="ARBA" id="ARBA00022695"/>
    </source>
</evidence>
<reference evidence="15 20" key="2">
    <citation type="journal article" date="2019" name="Nat. Med.">
        <title>Preventing dysbiosis of the neonatal mouse intestinal microbiome protects against late-onset sepsis.</title>
        <authorList>
            <person name="Singer J.R."/>
            <person name="Blosser E.G."/>
            <person name="Zindl C.L."/>
            <person name="Silberger D.J."/>
            <person name="Conlan S."/>
            <person name="Laufer V.A."/>
            <person name="DiToro D."/>
            <person name="Deming C."/>
            <person name="Kumar R."/>
            <person name="Morrow C.D."/>
            <person name="Segre J.A."/>
            <person name="Gray M.J."/>
            <person name="Randolph D.A."/>
            <person name="Weaver C.T."/>
        </authorList>
    </citation>
    <scope>NUCLEOTIDE SEQUENCE [LARGE SCALE GENOMIC DNA]</scope>
    <source>
        <strain evidence="15 20">V10</strain>
    </source>
</reference>
<feature type="binding site" evidence="11">
    <location>
        <position position="45"/>
    </location>
    <ligand>
        <name>Mg(2+)</name>
        <dbReference type="ChEBI" id="CHEBI:18420"/>
    </ligand>
</feature>
<feature type="binding site" evidence="11">
    <location>
        <position position="168"/>
    </location>
    <ligand>
        <name>CTP</name>
        <dbReference type="ChEBI" id="CHEBI:37563"/>
    </ligand>
</feature>
<evidence type="ECO:0000313" key="16">
    <source>
        <dbReference type="EMBL" id="RXV74487.1"/>
    </source>
</evidence>
<name>A0A4Q2AYF5_9LACO</name>
<proteinExistence type="inferred from homology"/>
<keyword evidence="9 11" id="KW-0460">Magnesium</keyword>
<dbReference type="Pfam" id="PF01743">
    <property type="entry name" value="PolyA_pol"/>
    <property type="match status" value="1"/>
</dbReference>
<dbReference type="Proteomes" id="UP000306855">
    <property type="component" value="Unassembled WGS sequence"/>
</dbReference>
<dbReference type="EC" id="2.7.7.72" evidence="11"/>
<keyword evidence="6 11" id="KW-0547">Nucleotide-binding</keyword>
<accession>A0A4Q2AYF5</accession>
<reference evidence="16 18" key="1">
    <citation type="submission" date="2018-09" db="EMBL/GenBank/DDBJ databases">
        <title>Murine metabolic-syndrome-specific gut microbial biobank.</title>
        <authorList>
            <person name="Liu C."/>
        </authorList>
    </citation>
    <scope>NUCLEOTIDE SEQUENCE [LARGE SCALE GENOMIC DNA]</scope>
    <source>
        <strain evidence="16 18">C-30</strain>
    </source>
</reference>
<evidence type="ECO:0000256" key="10">
    <source>
        <dbReference type="ARBA" id="ARBA00022884"/>
    </source>
</evidence>
<evidence type="ECO:0000313" key="17">
    <source>
        <dbReference type="EMBL" id="TGY56605.1"/>
    </source>
</evidence>
<feature type="binding site" evidence="11">
    <location>
        <position position="165"/>
    </location>
    <ligand>
        <name>ATP</name>
        <dbReference type="ChEBI" id="CHEBI:30616"/>
    </ligand>
</feature>
<feature type="binding site" evidence="11">
    <location>
        <position position="162"/>
    </location>
    <ligand>
        <name>ATP</name>
        <dbReference type="ChEBI" id="CHEBI:30616"/>
    </ligand>
</feature>
<dbReference type="InterPro" id="IPR023068">
    <property type="entry name" value="CCA-adding_enz_firmicutes"/>
</dbReference>
<evidence type="ECO:0000256" key="2">
    <source>
        <dbReference type="ARBA" id="ARBA00022679"/>
    </source>
</evidence>
<evidence type="ECO:0000256" key="5">
    <source>
        <dbReference type="ARBA" id="ARBA00022723"/>
    </source>
</evidence>
<evidence type="ECO:0000313" key="18">
    <source>
        <dbReference type="Proteomes" id="UP000289316"/>
    </source>
</evidence>
<dbReference type="InterPro" id="IPR032828">
    <property type="entry name" value="PolyA_RNA-bd"/>
</dbReference>
<dbReference type="Gene3D" id="1.20.58.560">
    <property type="match status" value="1"/>
</dbReference>
<evidence type="ECO:0000256" key="8">
    <source>
        <dbReference type="ARBA" id="ARBA00022840"/>
    </source>
</evidence>
<evidence type="ECO:0000259" key="13">
    <source>
        <dbReference type="Pfam" id="PF12627"/>
    </source>
</evidence>
<feature type="binding site" evidence="11">
    <location>
        <position position="116"/>
    </location>
    <ligand>
        <name>ATP</name>
        <dbReference type="ChEBI" id="CHEBI:30616"/>
    </ligand>
</feature>
<evidence type="ECO:0000313" key="15">
    <source>
        <dbReference type="EMBL" id="QIA90369.1"/>
    </source>
</evidence>
<evidence type="ECO:0000313" key="20">
    <source>
        <dbReference type="Proteomes" id="UP000463931"/>
    </source>
</evidence>
<comment type="cofactor">
    <cofactor evidence="1 11">
        <name>Mg(2+)</name>
        <dbReference type="ChEBI" id="CHEBI:18420"/>
    </cofactor>
</comment>
<comment type="function">
    <text evidence="11">Catalyzes the addition and repair of the essential 3'-terminal CCA sequence in tRNAs without using a nucleic acid template. Adds these three nucleotides in the order of C, C, and A to the tRNA nucleotide-73, using CTP and ATP as substrates and producing inorganic pyrophosphate. tRNA 3'-terminal CCA addition is required both for tRNA processing and repair. Also involved in tRNA surveillance by mediating tandem CCA addition to generate a CCACCA at the 3' terminus of unstable tRNAs. While stable tRNAs receive only 3'-terminal CCA, unstable tRNAs are marked with CCACCA and rapidly degraded.</text>
</comment>
<comment type="miscellaneous">
    <text evidence="11">A single active site specifically recognizes both ATP and CTP and is responsible for their addition.</text>
</comment>
<dbReference type="InterPro" id="IPR043519">
    <property type="entry name" value="NT_sf"/>
</dbReference>
<feature type="binding site" evidence="11">
    <location>
        <position position="47"/>
    </location>
    <ligand>
        <name>Mg(2+)</name>
        <dbReference type="ChEBI" id="CHEBI:18420"/>
    </ligand>
</feature>
<comment type="subunit">
    <text evidence="11">Homodimer.</text>
</comment>
<dbReference type="GO" id="GO:0004810">
    <property type="term" value="F:CCA tRNA nucleotidyltransferase activity"/>
    <property type="evidence" value="ECO:0007669"/>
    <property type="project" value="UniProtKB-UniRule"/>
</dbReference>
<dbReference type="AlphaFoldDB" id="A0A4Q2AYF5"/>
<keyword evidence="3 11" id="KW-0819">tRNA processing</keyword>
<dbReference type="Proteomes" id="UP000463931">
    <property type="component" value="Chromosome"/>
</dbReference>
<keyword evidence="7 11" id="KW-0692">RNA repair</keyword>
<dbReference type="Gene3D" id="3.30.460.10">
    <property type="entry name" value="Beta Polymerase, domain 2"/>
    <property type="match status" value="1"/>
</dbReference>
<feature type="binding site" evidence="11">
    <location>
        <position position="168"/>
    </location>
    <ligand>
        <name>ATP</name>
        <dbReference type="ChEBI" id="CHEBI:30616"/>
    </ligand>
</feature>
<comment type="catalytic activity">
    <reaction evidence="11">
        <text>a tRNA with a 3' CCA end + 2 CTP + ATP = a tRNA with a 3' CCACCA end + 3 diphosphate</text>
        <dbReference type="Rhea" id="RHEA:76235"/>
        <dbReference type="Rhea" id="RHEA-COMP:10468"/>
        <dbReference type="Rhea" id="RHEA-COMP:18655"/>
        <dbReference type="ChEBI" id="CHEBI:30616"/>
        <dbReference type="ChEBI" id="CHEBI:33019"/>
        <dbReference type="ChEBI" id="CHEBI:37563"/>
        <dbReference type="ChEBI" id="CHEBI:83071"/>
        <dbReference type="ChEBI" id="CHEBI:195187"/>
    </reaction>
</comment>
<evidence type="ECO:0000313" key="19">
    <source>
        <dbReference type="Proteomes" id="UP000306855"/>
    </source>
</evidence>
<dbReference type="HAMAP" id="MF_01263">
    <property type="entry name" value="CCA_bact_type3"/>
    <property type="match status" value="1"/>
</dbReference>
<evidence type="ECO:0000256" key="3">
    <source>
        <dbReference type="ARBA" id="ARBA00022694"/>
    </source>
</evidence>
<dbReference type="Pfam" id="PF13735">
    <property type="entry name" value="tRNA_NucTran2_2"/>
    <property type="match status" value="1"/>
</dbReference>